<dbReference type="Proteomes" id="UP001167796">
    <property type="component" value="Unassembled WGS sequence"/>
</dbReference>
<feature type="chain" id="PRO_5045723574" evidence="3">
    <location>
        <begin position="17"/>
        <end position="311"/>
    </location>
</feature>
<evidence type="ECO:0000313" key="5">
    <source>
        <dbReference type="EMBL" id="MDO7845700.1"/>
    </source>
</evidence>
<dbReference type="PROSITE" id="PS51257">
    <property type="entry name" value="PROKAR_LIPOPROTEIN"/>
    <property type="match status" value="1"/>
</dbReference>
<sequence>MKFTSASLLLAALALAACDTKTATTGETGTSAATLEKADTANATDPAAAETSGTKAIAADEANATPAPDPSTISAAKAGDAAGILARPQVPILCYHQIRDWTARDSKGAKDYIVPIAAFKAQIKMLADSGYHTISPDQLYAYMTTGAKLPSKPIMLTFDDTDLDQFTVARPTLAQYNYKAMYFVMTVSLGRPRYMSKAQVKQLSDEGNVIGSHTWDHHNVKKYQGKDWETQIDKPTKTLEEITGKKIVYFAYPFGLWNPQAFPELKKRGFVAAFSLAEKRDQQDPMFTIRRIIASGYWSPKTLRNNIVQSF</sequence>
<accession>A0ABT9A789</accession>
<organism evidence="5 6">
    <name type="scientific">Hymenobacter mellowenesis</name>
    <dbReference type="NCBI Taxonomy" id="3063995"/>
    <lineage>
        <taxon>Bacteria</taxon>
        <taxon>Pseudomonadati</taxon>
        <taxon>Bacteroidota</taxon>
        <taxon>Cytophagia</taxon>
        <taxon>Cytophagales</taxon>
        <taxon>Hymenobacteraceae</taxon>
        <taxon>Hymenobacter</taxon>
    </lineage>
</organism>
<dbReference type="Gene3D" id="3.20.20.370">
    <property type="entry name" value="Glycoside hydrolase/deacetylase"/>
    <property type="match status" value="1"/>
</dbReference>
<reference evidence="5" key="1">
    <citation type="submission" date="2023-07" db="EMBL/GenBank/DDBJ databases">
        <authorList>
            <person name="Kim M.K."/>
        </authorList>
    </citation>
    <scope>NUCLEOTIDE SEQUENCE</scope>
    <source>
        <strain evidence="5">M29</strain>
    </source>
</reference>
<dbReference type="EMBL" id="JAUQSX010000002">
    <property type="protein sequence ID" value="MDO7845700.1"/>
    <property type="molecule type" value="Genomic_DNA"/>
</dbReference>
<evidence type="ECO:0000259" key="4">
    <source>
        <dbReference type="PROSITE" id="PS51677"/>
    </source>
</evidence>
<dbReference type="InterPro" id="IPR051398">
    <property type="entry name" value="Polysacch_Deacetylase"/>
</dbReference>
<evidence type="ECO:0000256" key="3">
    <source>
        <dbReference type="SAM" id="SignalP"/>
    </source>
</evidence>
<keyword evidence="2 3" id="KW-0732">Signal</keyword>
<dbReference type="GO" id="GO:0016787">
    <property type="term" value="F:hydrolase activity"/>
    <property type="evidence" value="ECO:0007669"/>
    <property type="project" value="UniProtKB-KW"/>
</dbReference>
<dbReference type="CDD" id="cd10918">
    <property type="entry name" value="CE4_NodB_like_5s_6s"/>
    <property type="match status" value="1"/>
</dbReference>
<evidence type="ECO:0000313" key="6">
    <source>
        <dbReference type="Proteomes" id="UP001167796"/>
    </source>
</evidence>
<dbReference type="InterPro" id="IPR011330">
    <property type="entry name" value="Glyco_hydro/deAcase_b/a-brl"/>
</dbReference>
<dbReference type="SUPFAM" id="SSF88713">
    <property type="entry name" value="Glycoside hydrolase/deacetylase"/>
    <property type="match status" value="1"/>
</dbReference>
<feature type="signal peptide" evidence="3">
    <location>
        <begin position="1"/>
        <end position="16"/>
    </location>
</feature>
<dbReference type="InterPro" id="IPR002509">
    <property type="entry name" value="NODB_dom"/>
</dbReference>
<dbReference type="PROSITE" id="PS51677">
    <property type="entry name" value="NODB"/>
    <property type="match status" value="1"/>
</dbReference>
<evidence type="ECO:0000256" key="1">
    <source>
        <dbReference type="ARBA" id="ARBA00004613"/>
    </source>
</evidence>
<dbReference type="PANTHER" id="PTHR34216">
    <property type="match status" value="1"/>
</dbReference>
<evidence type="ECO:0000256" key="2">
    <source>
        <dbReference type="ARBA" id="ARBA00022729"/>
    </source>
</evidence>
<proteinExistence type="predicted"/>
<comment type="subcellular location">
    <subcellularLocation>
        <location evidence="1">Secreted</location>
    </subcellularLocation>
</comment>
<keyword evidence="5" id="KW-0378">Hydrolase</keyword>
<feature type="domain" description="NodB homology" evidence="4">
    <location>
        <begin position="152"/>
        <end position="311"/>
    </location>
</feature>
<keyword evidence="6" id="KW-1185">Reference proteome</keyword>
<dbReference type="EC" id="3.-.-.-" evidence="5"/>
<name>A0ABT9A789_9BACT</name>
<protein>
    <submittedName>
        <fullName evidence="5">Polysaccharide deacetylase family protein</fullName>
        <ecNumber evidence="5">3.-.-.-</ecNumber>
    </submittedName>
</protein>
<dbReference type="RefSeq" id="WP_305010390.1">
    <property type="nucleotide sequence ID" value="NZ_JAUQSX010000002.1"/>
</dbReference>
<dbReference type="Pfam" id="PF01522">
    <property type="entry name" value="Polysacc_deac_1"/>
    <property type="match status" value="1"/>
</dbReference>
<comment type="caution">
    <text evidence="5">The sequence shown here is derived from an EMBL/GenBank/DDBJ whole genome shotgun (WGS) entry which is preliminary data.</text>
</comment>
<dbReference type="PANTHER" id="PTHR34216:SF3">
    <property type="entry name" value="POLY-BETA-1,6-N-ACETYL-D-GLUCOSAMINE N-DEACETYLASE"/>
    <property type="match status" value="1"/>
</dbReference>
<gene>
    <name evidence="5" type="ORF">Q5H92_04975</name>
</gene>